<dbReference type="InterPro" id="IPR021324">
    <property type="entry name" value="DUF2929"/>
</dbReference>
<keyword evidence="1" id="KW-1133">Transmembrane helix</keyword>
<keyword evidence="5" id="KW-1185">Reference proteome</keyword>
<dbReference type="EMBL" id="JXLU01000026">
    <property type="protein sequence ID" value="KIO73729.1"/>
    <property type="molecule type" value="Genomic_DNA"/>
</dbReference>
<dbReference type="Proteomes" id="UP000032076">
    <property type="component" value="Unassembled WGS sequence"/>
</dbReference>
<feature type="transmembrane region" description="Helical" evidence="1">
    <location>
        <begin position="6"/>
        <end position="24"/>
    </location>
</feature>
<gene>
    <name evidence="3" type="ORF">B4167_0300</name>
    <name evidence="2" type="ORF">BT1A1_1231</name>
</gene>
<dbReference type="PATRIC" id="fig|35841.7.peg.1337"/>
<dbReference type="Pfam" id="PF11151">
    <property type="entry name" value="DUF2929"/>
    <property type="match status" value="1"/>
</dbReference>
<dbReference type="KEGG" id="bthv:CQJ30_06585"/>
<dbReference type="OrthoDB" id="2440739at2"/>
<dbReference type="AlphaFoldDB" id="A0A090IXA2"/>
<sequence length="60" mass="6865">MKYFWTFFWVFLLSHMLTYIVGSIKSASYDFTVGTILAIGISIILFLIAAVMPKDKELNV</sequence>
<feature type="transmembrane region" description="Helical" evidence="1">
    <location>
        <begin position="31"/>
        <end position="52"/>
    </location>
</feature>
<dbReference type="Proteomes" id="UP000040576">
    <property type="component" value="Unassembled WGS sequence"/>
</dbReference>
<reference evidence="2 5" key="1">
    <citation type="submission" date="2014-07" db="EMBL/GenBank/DDBJ databases">
        <authorList>
            <person name="Wibberg Daniel"/>
        </authorList>
    </citation>
    <scope>NUCLEOTIDE SEQUENCE [LARGE SCALE GENOMIC DNA]</scope>
</reference>
<organism evidence="2 5">
    <name type="scientific">Caldibacillus thermoamylovorans</name>
    <dbReference type="NCBI Taxonomy" id="35841"/>
    <lineage>
        <taxon>Bacteria</taxon>
        <taxon>Bacillati</taxon>
        <taxon>Bacillota</taxon>
        <taxon>Bacilli</taxon>
        <taxon>Bacillales</taxon>
        <taxon>Bacillaceae</taxon>
        <taxon>Caldibacillus</taxon>
    </lineage>
</organism>
<evidence type="ECO:0000313" key="5">
    <source>
        <dbReference type="Proteomes" id="UP000040576"/>
    </source>
</evidence>
<dbReference type="GeneID" id="92960378"/>
<evidence type="ECO:0000256" key="1">
    <source>
        <dbReference type="SAM" id="Phobius"/>
    </source>
</evidence>
<accession>A0A090IXA2</accession>
<evidence type="ECO:0000313" key="2">
    <source>
        <dbReference type="EMBL" id="CEE01063.1"/>
    </source>
</evidence>
<evidence type="ECO:0000313" key="3">
    <source>
        <dbReference type="EMBL" id="KIO73729.1"/>
    </source>
</evidence>
<dbReference type="RefSeq" id="WP_034769107.1">
    <property type="nucleotide sequence ID" value="NZ_CCRF01000039.1"/>
</dbReference>
<dbReference type="EMBL" id="CCRF01000039">
    <property type="protein sequence ID" value="CEE01063.1"/>
    <property type="molecule type" value="Genomic_DNA"/>
</dbReference>
<reference evidence="3 4" key="2">
    <citation type="submission" date="2015-01" db="EMBL/GenBank/DDBJ databases">
        <title>Draft Genome Sequences of Four Bacillus thermoamylovorans Strains, Isolated From Food Products.</title>
        <authorList>
            <person name="Krawcyk A.O."/>
            <person name="Berendsen E.M."/>
            <person name="Eijlander R.T."/>
            <person name="de Jong A."/>
            <person name="Wells-Bennik M."/>
            <person name="Kuipers O.P."/>
        </authorList>
    </citation>
    <scope>NUCLEOTIDE SEQUENCE [LARGE SCALE GENOMIC DNA]</scope>
    <source>
        <strain evidence="3 4">B4167</strain>
    </source>
</reference>
<protein>
    <submittedName>
        <fullName evidence="2">Uncharacterized protein</fullName>
    </submittedName>
</protein>
<proteinExistence type="predicted"/>
<keyword evidence="1" id="KW-0472">Membrane</keyword>
<evidence type="ECO:0000313" key="4">
    <source>
        <dbReference type="Proteomes" id="UP000032076"/>
    </source>
</evidence>
<name>A0A090IXA2_9BACI</name>
<keyword evidence="1" id="KW-0812">Transmembrane</keyword>